<organism evidence="1 2">
    <name type="scientific">Oopsacas minuta</name>
    <dbReference type="NCBI Taxonomy" id="111878"/>
    <lineage>
        <taxon>Eukaryota</taxon>
        <taxon>Metazoa</taxon>
        <taxon>Porifera</taxon>
        <taxon>Hexactinellida</taxon>
        <taxon>Hexasterophora</taxon>
        <taxon>Lyssacinosida</taxon>
        <taxon>Leucopsacidae</taxon>
        <taxon>Oopsacas</taxon>
    </lineage>
</organism>
<name>A0AAV7JT00_9METZ</name>
<keyword evidence="2" id="KW-1185">Reference proteome</keyword>
<evidence type="ECO:0000313" key="2">
    <source>
        <dbReference type="Proteomes" id="UP001165289"/>
    </source>
</evidence>
<gene>
    <name evidence="1" type="ORF">LOD99_4757</name>
</gene>
<dbReference type="Proteomes" id="UP001165289">
    <property type="component" value="Unassembled WGS sequence"/>
</dbReference>
<evidence type="ECO:0008006" key="3">
    <source>
        <dbReference type="Google" id="ProtNLM"/>
    </source>
</evidence>
<sequence>MFIHRTIQQYTETGDMEDRARSGRPVTVRTRHLREIVRTRITLNPRRSMRKLAREYQVSRETVRKVAHKYLGLKSLKRRKLHHLNPALVRRGLTDARGCYSACT</sequence>
<dbReference type="EMBL" id="JAKMXF010000301">
    <property type="protein sequence ID" value="KAI6651878.1"/>
    <property type="molecule type" value="Genomic_DNA"/>
</dbReference>
<proteinExistence type="predicted"/>
<comment type="caution">
    <text evidence="1">The sequence shown here is derived from an EMBL/GenBank/DDBJ whole genome shotgun (WGS) entry which is preliminary data.</text>
</comment>
<evidence type="ECO:0000313" key="1">
    <source>
        <dbReference type="EMBL" id="KAI6651878.1"/>
    </source>
</evidence>
<dbReference type="PANTHER" id="PTHR46068">
    <property type="entry name" value="PROTEIN CBG27172"/>
    <property type="match status" value="1"/>
</dbReference>
<protein>
    <recommendedName>
        <fullName evidence="3">Transposase Tc1-like domain-containing protein</fullName>
    </recommendedName>
</protein>
<reference evidence="1 2" key="1">
    <citation type="journal article" date="2023" name="BMC Biol.">
        <title>The compact genome of the sponge Oopsacas minuta (Hexactinellida) is lacking key metazoan core genes.</title>
        <authorList>
            <person name="Santini S."/>
            <person name="Schenkelaars Q."/>
            <person name="Jourda C."/>
            <person name="Duchesne M."/>
            <person name="Belahbib H."/>
            <person name="Rocher C."/>
            <person name="Selva M."/>
            <person name="Riesgo A."/>
            <person name="Vervoort M."/>
            <person name="Leys S.P."/>
            <person name="Kodjabachian L."/>
            <person name="Le Bivic A."/>
            <person name="Borchiellini C."/>
            <person name="Claverie J.M."/>
            <person name="Renard E."/>
        </authorList>
    </citation>
    <scope>NUCLEOTIDE SEQUENCE [LARGE SCALE GENOMIC DNA]</scope>
    <source>
        <strain evidence="1">SPO-2</strain>
    </source>
</reference>
<dbReference type="AlphaFoldDB" id="A0AAV7JT00"/>
<dbReference type="PANTHER" id="PTHR46068:SF1">
    <property type="entry name" value="TRANSPOSASE IS30-LIKE HTH DOMAIN-CONTAINING PROTEIN"/>
    <property type="match status" value="1"/>
</dbReference>
<accession>A0AAV7JT00</accession>